<dbReference type="PANTHER" id="PTHR40640:SF1">
    <property type="entry name" value="ANCHORED GLYCOPROTEIN, PUTATIVE (AFU_ORTHOLOGUE AFUA_8G04860)-RELATED"/>
    <property type="match status" value="1"/>
</dbReference>
<keyword evidence="2" id="KW-0732">Signal</keyword>
<feature type="compositionally biased region" description="Low complexity" evidence="1">
    <location>
        <begin position="170"/>
        <end position="189"/>
    </location>
</feature>
<reference evidence="3" key="1">
    <citation type="journal article" date="2020" name="Stud. Mycol.">
        <title>101 Dothideomycetes genomes: a test case for predicting lifestyles and emergence of pathogens.</title>
        <authorList>
            <person name="Haridas S."/>
            <person name="Albert R."/>
            <person name="Binder M."/>
            <person name="Bloem J."/>
            <person name="Labutti K."/>
            <person name="Salamov A."/>
            <person name="Andreopoulos B."/>
            <person name="Baker S."/>
            <person name="Barry K."/>
            <person name="Bills G."/>
            <person name="Bluhm B."/>
            <person name="Cannon C."/>
            <person name="Castanera R."/>
            <person name="Culley D."/>
            <person name="Daum C."/>
            <person name="Ezra D."/>
            <person name="Gonzalez J."/>
            <person name="Henrissat B."/>
            <person name="Kuo A."/>
            <person name="Liang C."/>
            <person name="Lipzen A."/>
            <person name="Lutzoni F."/>
            <person name="Magnuson J."/>
            <person name="Mondo S."/>
            <person name="Nolan M."/>
            <person name="Ohm R."/>
            <person name="Pangilinan J."/>
            <person name="Park H.-J."/>
            <person name="Ramirez L."/>
            <person name="Alfaro M."/>
            <person name="Sun H."/>
            <person name="Tritt A."/>
            <person name="Yoshinaga Y."/>
            <person name="Zwiers L.-H."/>
            <person name="Turgeon B."/>
            <person name="Goodwin S."/>
            <person name="Spatafora J."/>
            <person name="Crous P."/>
            <person name="Grigoriev I."/>
        </authorList>
    </citation>
    <scope>NUCLEOTIDE SEQUENCE</scope>
    <source>
        <strain evidence="3">CBS 110217</strain>
    </source>
</reference>
<dbReference type="EMBL" id="ML978321">
    <property type="protein sequence ID" value="KAF2023837.1"/>
    <property type="molecule type" value="Genomic_DNA"/>
</dbReference>
<protein>
    <submittedName>
        <fullName evidence="3">Uncharacterized protein</fullName>
    </submittedName>
</protein>
<gene>
    <name evidence="3" type="ORF">EK21DRAFT_105064</name>
</gene>
<dbReference type="OrthoDB" id="4991875at2759"/>
<evidence type="ECO:0000313" key="3">
    <source>
        <dbReference type="EMBL" id="KAF2023837.1"/>
    </source>
</evidence>
<dbReference type="Proteomes" id="UP000799777">
    <property type="component" value="Unassembled WGS sequence"/>
</dbReference>
<name>A0A9P4LGR3_9PLEO</name>
<sequence>MRQSITILSVLASGAFAADTIQFYFPGGAEGVDPVATIEKVQPSTTVFNIACPTNVDSTDCGWGPGLDYTILSGTKYLASLSYDSISMSFSCDHNTKASEMTCAVAMTGGNMDTPTPETAVLKGSDVSFITATIVQGANLLSGSGAASAAPKSTPAASSGLMTDASSSPTGRVSGSAGSASRSATGTASPAQQTGAATSVGIKVSALLAVAGVVAANVL</sequence>
<evidence type="ECO:0000256" key="2">
    <source>
        <dbReference type="SAM" id="SignalP"/>
    </source>
</evidence>
<organism evidence="3 4">
    <name type="scientific">Setomelanomma holmii</name>
    <dbReference type="NCBI Taxonomy" id="210430"/>
    <lineage>
        <taxon>Eukaryota</taxon>
        <taxon>Fungi</taxon>
        <taxon>Dikarya</taxon>
        <taxon>Ascomycota</taxon>
        <taxon>Pezizomycotina</taxon>
        <taxon>Dothideomycetes</taxon>
        <taxon>Pleosporomycetidae</taxon>
        <taxon>Pleosporales</taxon>
        <taxon>Pleosporineae</taxon>
        <taxon>Phaeosphaeriaceae</taxon>
        <taxon>Setomelanomma</taxon>
    </lineage>
</organism>
<proteinExistence type="predicted"/>
<comment type="caution">
    <text evidence="3">The sequence shown here is derived from an EMBL/GenBank/DDBJ whole genome shotgun (WGS) entry which is preliminary data.</text>
</comment>
<evidence type="ECO:0000256" key="1">
    <source>
        <dbReference type="SAM" id="MobiDB-lite"/>
    </source>
</evidence>
<keyword evidence="4" id="KW-1185">Reference proteome</keyword>
<feature type="chain" id="PRO_5040501872" evidence="2">
    <location>
        <begin position="18"/>
        <end position="219"/>
    </location>
</feature>
<evidence type="ECO:0000313" key="4">
    <source>
        <dbReference type="Proteomes" id="UP000799777"/>
    </source>
</evidence>
<feature type="signal peptide" evidence="2">
    <location>
        <begin position="1"/>
        <end position="17"/>
    </location>
</feature>
<feature type="region of interest" description="Disordered" evidence="1">
    <location>
        <begin position="152"/>
        <end position="193"/>
    </location>
</feature>
<dbReference type="AlphaFoldDB" id="A0A9P4LGR3"/>
<accession>A0A9P4LGR3</accession>
<dbReference type="PANTHER" id="PTHR40640">
    <property type="entry name" value="ANCHORED GLYCOPROTEIN, PUTATIVE (AFU_ORTHOLOGUE AFUA_8G04860)-RELATED"/>
    <property type="match status" value="1"/>
</dbReference>